<keyword evidence="9" id="KW-1185">Reference proteome</keyword>
<proteinExistence type="predicted"/>
<gene>
    <name evidence="8" type="primary">degU</name>
    <name evidence="8" type="ORF">TICRE_07700</name>
</gene>
<dbReference type="GO" id="GO:0000160">
    <property type="term" value="P:phosphorelay signal transduction system"/>
    <property type="evidence" value="ECO:0007669"/>
    <property type="project" value="InterPro"/>
</dbReference>
<protein>
    <submittedName>
        <fullName evidence="8">Transcriptional regulatory protein DegU</fullName>
    </submittedName>
</protein>
<dbReference type="InterPro" id="IPR000792">
    <property type="entry name" value="Tscrpt_reg_LuxR_C"/>
</dbReference>
<dbReference type="InterPro" id="IPR001789">
    <property type="entry name" value="Sig_transdc_resp-reg_receiver"/>
</dbReference>
<dbReference type="AlphaFoldDB" id="A0A1U7M6W5"/>
<evidence type="ECO:0000256" key="3">
    <source>
        <dbReference type="ARBA" id="ARBA00023125"/>
    </source>
</evidence>
<evidence type="ECO:0000313" key="9">
    <source>
        <dbReference type="Proteomes" id="UP000186112"/>
    </source>
</evidence>
<evidence type="ECO:0000313" key="8">
    <source>
        <dbReference type="EMBL" id="OLS03074.1"/>
    </source>
</evidence>
<dbReference type="CDD" id="cd17535">
    <property type="entry name" value="REC_NarL-like"/>
    <property type="match status" value="1"/>
</dbReference>
<dbReference type="EMBL" id="LTDM01000011">
    <property type="protein sequence ID" value="OLS03074.1"/>
    <property type="molecule type" value="Genomic_DNA"/>
</dbReference>
<dbReference type="InterPro" id="IPR011006">
    <property type="entry name" value="CheY-like_superfamily"/>
</dbReference>
<dbReference type="GO" id="GO:0003677">
    <property type="term" value="F:DNA binding"/>
    <property type="evidence" value="ECO:0007669"/>
    <property type="project" value="UniProtKB-KW"/>
</dbReference>
<dbReference type="CDD" id="cd06170">
    <property type="entry name" value="LuxR_C_like"/>
    <property type="match status" value="1"/>
</dbReference>
<feature type="domain" description="Response regulatory" evidence="7">
    <location>
        <begin position="5"/>
        <end position="120"/>
    </location>
</feature>
<dbReference type="SUPFAM" id="SSF46894">
    <property type="entry name" value="C-terminal effector domain of the bipartite response regulators"/>
    <property type="match status" value="1"/>
</dbReference>
<dbReference type="PROSITE" id="PS50110">
    <property type="entry name" value="RESPONSE_REGULATORY"/>
    <property type="match status" value="1"/>
</dbReference>
<dbReference type="SMART" id="SM00421">
    <property type="entry name" value="HTH_LUXR"/>
    <property type="match status" value="1"/>
</dbReference>
<feature type="modified residue" description="4-aspartylphosphate" evidence="5">
    <location>
        <position position="55"/>
    </location>
</feature>
<evidence type="ECO:0000256" key="1">
    <source>
        <dbReference type="ARBA" id="ARBA00022553"/>
    </source>
</evidence>
<dbReference type="InterPro" id="IPR016032">
    <property type="entry name" value="Sig_transdc_resp-reg_C-effctor"/>
</dbReference>
<dbReference type="SUPFAM" id="SSF52172">
    <property type="entry name" value="CheY-like"/>
    <property type="match status" value="1"/>
</dbReference>
<dbReference type="PANTHER" id="PTHR43214">
    <property type="entry name" value="TWO-COMPONENT RESPONSE REGULATOR"/>
    <property type="match status" value="1"/>
</dbReference>
<organism evidence="8 9">
    <name type="scientific">Tissierella creatinophila DSM 6911</name>
    <dbReference type="NCBI Taxonomy" id="1123403"/>
    <lineage>
        <taxon>Bacteria</taxon>
        <taxon>Bacillati</taxon>
        <taxon>Bacillota</taxon>
        <taxon>Tissierellia</taxon>
        <taxon>Tissierellales</taxon>
        <taxon>Tissierellaceae</taxon>
        <taxon>Tissierella</taxon>
    </lineage>
</organism>
<keyword evidence="2" id="KW-0805">Transcription regulation</keyword>
<evidence type="ECO:0000256" key="5">
    <source>
        <dbReference type="PROSITE-ProRule" id="PRU00169"/>
    </source>
</evidence>
<dbReference type="PRINTS" id="PR00038">
    <property type="entry name" value="HTHLUXR"/>
</dbReference>
<dbReference type="InterPro" id="IPR058245">
    <property type="entry name" value="NreC/VraR/RcsB-like_REC"/>
</dbReference>
<evidence type="ECO:0000259" key="6">
    <source>
        <dbReference type="PROSITE" id="PS50043"/>
    </source>
</evidence>
<evidence type="ECO:0000256" key="4">
    <source>
        <dbReference type="ARBA" id="ARBA00023163"/>
    </source>
</evidence>
<dbReference type="PROSITE" id="PS50043">
    <property type="entry name" value="HTH_LUXR_2"/>
    <property type="match status" value="1"/>
</dbReference>
<feature type="domain" description="HTH luxR-type" evidence="6">
    <location>
        <begin position="138"/>
        <end position="203"/>
    </location>
</feature>
<evidence type="ECO:0000256" key="2">
    <source>
        <dbReference type="ARBA" id="ARBA00023015"/>
    </source>
</evidence>
<accession>A0A1U7M6W5</accession>
<comment type="caution">
    <text evidence="8">The sequence shown here is derived from an EMBL/GenBank/DDBJ whole genome shotgun (WGS) entry which is preliminary data.</text>
</comment>
<dbReference type="Proteomes" id="UP000186112">
    <property type="component" value="Unassembled WGS sequence"/>
</dbReference>
<dbReference type="SMART" id="SM00448">
    <property type="entry name" value="REC"/>
    <property type="match status" value="1"/>
</dbReference>
<keyword evidence="4" id="KW-0804">Transcription</keyword>
<dbReference type="Pfam" id="PF00072">
    <property type="entry name" value="Response_reg"/>
    <property type="match status" value="1"/>
</dbReference>
<sequence>MIFVKIIIIDDDYLVVNSLKTIITASGIEVVAVGYNGLEAINLFEKYRPDIMLMDIRMEGLNGIDATKEILKIDPNSTILLITTFQDDEYIASALSLGCKGYILKQNIKGIIPAINAVYSGNLVFDSKIVSSIQNRPSKDLDMDLSEREFDILLLVAEGLNNKEISQKLFLSEGTIRNYISTMLDKLHLRDRTQLAIHFYKTKFGVNSKYPR</sequence>
<name>A0A1U7M6W5_TISCR</name>
<dbReference type="Pfam" id="PF00196">
    <property type="entry name" value="GerE"/>
    <property type="match status" value="1"/>
</dbReference>
<dbReference type="GO" id="GO:0006355">
    <property type="term" value="P:regulation of DNA-templated transcription"/>
    <property type="evidence" value="ECO:0007669"/>
    <property type="project" value="InterPro"/>
</dbReference>
<reference evidence="8 9" key="1">
    <citation type="submission" date="2016-02" db="EMBL/GenBank/DDBJ databases">
        <title>Genome sequence of Tissierella creatinophila DSM 6911.</title>
        <authorList>
            <person name="Poehlein A."/>
            <person name="Daniel R."/>
        </authorList>
    </citation>
    <scope>NUCLEOTIDE SEQUENCE [LARGE SCALE GENOMIC DNA]</scope>
    <source>
        <strain evidence="8 9">DSM 6911</strain>
    </source>
</reference>
<dbReference type="PANTHER" id="PTHR43214:SF40">
    <property type="entry name" value="TRANSCRIPTIONAL REGULATORY PROTEIN LNRK"/>
    <property type="match status" value="1"/>
</dbReference>
<keyword evidence="1 5" id="KW-0597">Phosphoprotein</keyword>
<evidence type="ECO:0000259" key="7">
    <source>
        <dbReference type="PROSITE" id="PS50110"/>
    </source>
</evidence>
<dbReference type="Gene3D" id="3.40.50.2300">
    <property type="match status" value="1"/>
</dbReference>
<dbReference type="InterPro" id="IPR039420">
    <property type="entry name" value="WalR-like"/>
</dbReference>
<keyword evidence="3" id="KW-0238">DNA-binding</keyword>